<protein>
    <submittedName>
        <fullName evidence="1">Uncharacterized protein</fullName>
    </submittedName>
</protein>
<dbReference type="Proteomes" id="UP000887116">
    <property type="component" value="Unassembled WGS sequence"/>
</dbReference>
<organism evidence="1 2">
    <name type="scientific">Trichonephila clavata</name>
    <name type="common">Joro spider</name>
    <name type="synonym">Nephila clavata</name>
    <dbReference type="NCBI Taxonomy" id="2740835"/>
    <lineage>
        <taxon>Eukaryota</taxon>
        <taxon>Metazoa</taxon>
        <taxon>Ecdysozoa</taxon>
        <taxon>Arthropoda</taxon>
        <taxon>Chelicerata</taxon>
        <taxon>Arachnida</taxon>
        <taxon>Araneae</taxon>
        <taxon>Araneomorphae</taxon>
        <taxon>Entelegynae</taxon>
        <taxon>Araneoidea</taxon>
        <taxon>Nephilidae</taxon>
        <taxon>Trichonephila</taxon>
    </lineage>
</organism>
<dbReference type="AlphaFoldDB" id="A0A8X6LSL6"/>
<evidence type="ECO:0000313" key="2">
    <source>
        <dbReference type="Proteomes" id="UP000887116"/>
    </source>
</evidence>
<dbReference type="EMBL" id="BMAO01017891">
    <property type="protein sequence ID" value="GFR19162.1"/>
    <property type="molecule type" value="Genomic_DNA"/>
</dbReference>
<accession>A0A8X6LSL6</accession>
<gene>
    <name evidence="1" type="ORF">TNCT_478361</name>
</gene>
<sequence>MIKWLNSELFVKRVNDTRRFARGDVTMALSEDSSSFQNALQVIAEDTAQKLQVIHEAKCLLKDLSKEENATVAGFRVLSQIGSME</sequence>
<comment type="caution">
    <text evidence="1">The sequence shown here is derived from an EMBL/GenBank/DDBJ whole genome shotgun (WGS) entry which is preliminary data.</text>
</comment>
<keyword evidence="2" id="KW-1185">Reference proteome</keyword>
<proteinExistence type="predicted"/>
<name>A0A8X6LSL6_TRICU</name>
<evidence type="ECO:0000313" key="1">
    <source>
        <dbReference type="EMBL" id="GFR19162.1"/>
    </source>
</evidence>
<reference evidence="1" key="1">
    <citation type="submission" date="2020-07" db="EMBL/GenBank/DDBJ databases">
        <title>Multicomponent nature underlies the extraordinary mechanical properties of spider dragline silk.</title>
        <authorList>
            <person name="Kono N."/>
            <person name="Nakamura H."/>
            <person name="Mori M."/>
            <person name="Yoshida Y."/>
            <person name="Ohtoshi R."/>
            <person name="Malay A.D."/>
            <person name="Moran D.A.P."/>
            <person name="Tomita M."/>
            <person name="Numata K."/>
            <person name="Arakawa K."/>
        </authorList>
    </citation>
    <scope>NUCLEOTIDE SEQUENCE</scope>
</reference>